<dbReference type="Proteomes" id="UP000503004">
    <property type="component" value="Chromosome"/>
</dbReference>
<dbReference type="AlphaFoldDB" id="A0A858Q6X0"/>
<accession>A0A858Q6X0</accession>
<protein>
    <submittedName>
        <fullName evidence="2">Uncharacterized protein</fullName>
    </submittedName>
</protein>
<evidence type="ECO:0000313" key="3">
    <source>
        <dbReference type="Proteomes" id="UP000503004"/>
    </source>
</evidence>
<gene>
    <name evidence="2" type="ORF">GNH96_06080</name>
</gene>
<keyword evidence="3" id="KW-1185">Reference proteome</keyword>
<keyword evidence="1" id="KW-0175">Coiled coil</keyword>
<evidence type="ECO:0000256" key="1">
    <source>
        <dbReference type="SAM" id="Coils"/>
    </source>
</evidence>
<reference evidence="3" key="1">
    <citation type="submission" date="2019-12" db="EMBL/GenBank/DDBJ databases">
        <authorList>
            <person name="Awala S.I."/>
            <person name="Rhee S.K."/>
        </authorList>
    </citation>
    <scope>NUCLEOTIDE SEQUENCE [LARGE SCALE GENOMIC DNA]</scope>
    <source>
        <strain evidence="3">IM1</strain>
    </source>
</reference>
<name>A0A858Q6X0_9GAMM</name>
<evidence type="ECO:0000313" key="2">
    <source>
        <dbReference type="EMBL" id="QJD29580.1"/>
    </source>
</evidence>
<dbReference type="EMBL" id="CP046565">
    <property type="protein sequence ID" value="QJD29580.1"/>
    <property type="molecule type" value="Genomic_DNA"/>
</dbReference>
<dbReference type="RefSeq" id="WP_169602862.1">
    <property type="nucleotide sequence ID" value="NZ_CP046565.1"/>
</dbReference>
<dbReference type="KEGG" id="metu:GNH96_06080"/>
<organism evidence="2 3">
    <name type="scientific">Methylococcus geothermalis</name>
    <dbReference type="NCBI Taxonomy" id="2681310"/>
    <lineage>
        <taxon>Bacteria</taxon>
        <taxon>Pseudomonadati</taxon>
        <taxon>Pseudomonadota</taxon>
        <taxon>Gammaproteobacteria</taxon>
        <taxon>Methylococcales</taxon>
        <taxon>Methylococcaceae</taxon>
        <taxon>Methylococcus</taxon>
    </lineage>
</organism>
<proteinExistence type="predicted"/>
<sequence length="109" mass="12103">MTQNTESTAIILANVLNLSADAVASISEREQLSLATKSLEMFTEQARRAQDLANKAQDQTDAVLLELEESRRQIRKLLDACQKWEAIANGLLAQLVMVTRPPGQSERVH</sequence>
<feature type="coiled-coil region" evidence="1">
    <location>
        <begin position="39"/>
        <end position="87"/>
    </location>
</feature>